<protein>
    <submittedName>
        <fullName evidence="1">Uncharacterized protein</fullName>
    </submittedName>
</protein>
<reference evidence="1" key="1">
    <citation type="submission" date="2018-05" db="EMBL/GenBank/DDBJ databases">
        <authorList>
            <person name="Lanie J.A."/>
            <person name="Ng W.-L."/>
            <person name="Kazmierczak K.M."/>
            <person name="Andrzejewski T.M."/>
            <person name="Davidsen T.M."/>
            <person name="Wayne K.J."/>
            <person name="Tettelin H."/>
            <person name="Glass J.I."/>
            <person name="Rusch D."/>
            <person name="Podicherti R."/>
            <person name="Tsui H.-C.T."/>
            <person name="Winkler M.E."/>
        </authorList>
    </citation>
    <scope>NUCLEOTIDE SEQUENCE</scope>
</reference>
<accession>A0A381QP54</accession>
<sequence length="50" mass="6000">MALDQNTYQILKTTPLTKYNVRYNDIKNRIADEIKKEKGHNNLPPFFFQE</sequence>
<dbReference type="EMBL" id="UINC01001397">
    <property type="protein sequence ID" value="SUZ79697.1"/>
    <property type="molecule type" value="Genomic_DNA"/>
</dbReference>
<proteinExistence type="predicted"/>
<organism evidence="1">
    <name type="scientific">marine metagenome</name>
    <dbReference type="NCBI Taxonomy" id="408172"/>
    <lineage>
        <taxon>unclassified sequences</taxon>
        <taxon>metagenomes</taxon>
        <taxon>ecological metagenomes</taxon>
    </lineage>
</organism>
<evidence type="ECO:0000313" key="1">
    <source>
        <dbReference type="EMBL" id="SUZ79697.1"/>
    </source>
</evidence>
<gene>
    <name evidence="1" type="ORF">METZ01_LOCUS32551</name>
</gene>
<dbReference type="AlphaFoldDB" id="A0A381QP54"/>
<name>A0A381QP54_9ZZZZ</name>